<evidence type="ECO:0000313" key="1">
    <source>
        <dbReference type="EMBL" id="DAD99663.1"/>
    </source>
</evidence>
<reference evidence="1" key="1">
    <citation type="journal article" date="2021" name="Proc. Natl. Acad. Sci. U.S.A.">
        <title>A Catalog of Tens of Thousands of Viruses from Human Metagenomes Reveals Hidden Associations with Chronic Diseases.</title>
        <authorList>
            <person name="Tisza M.J."/>
            <person name="Buck C.B."/>
        </authorList>
    </citation>
    <scope>NUCLEOTIDE SEQUENCE</scope>
    <source>
        <strain evidence="1">Ct6bb17</strain>
    </source>
</reference>
<sequence length="62" mass="7134">MIVSKDKYEFPLGVYDTATELAMAVGTSANCVMATVNKFEKGKLKWSKYRRIREEEDDEEPN</sequence>
<accession>A0A8S5NZ25</accession>
<dbReference type="EMBL" id="BK015290">
    <property type="protein sequence ID" value="DAD99663.1"/>
    <property type="molecule type" value="Genomic_DNA"/>
</dbReference>
<proteinExistence type="predicted"/>
<name>A0A8S5NZ25_9CAUD</name>
<protein>
    <submittedName>
        <fullName evidence="1">Uncharacterized protein</fullName>
    </submittedName>
</protein>
<organism evidence="1">
    <name type="scientific">Siphoviridae sp. ct6bb17</name>
    <dbReference type="NCBI Taxonomy" id="2825345"/>
    <lineage>
        <taxon>Viruses</taxon>
        <taxon>Duplodnaviria</taxon>
        <taxon>Heunggongvirae</taxon>
        <taxon>Uroviricota</taxon>
        <taxon>Caudoviricetes</taxon>
    </lineage>
</organism>